<dbReference type="AlphaFoldDB" id="A0A6M3LN24"/>
<accession>A0A6M3LN24</accession>
<protein>
    <submittedName>
        <fullName evidence="1">Uncharacterized protein</fullName>
    </submittedName>
</protein>
<name>A0A6M3LN24_9ZZZZ</name>
<gene>
    <name evidence="1" type="ORF">MM415B03750_0014</name>
</gene>
<dbReference type="EMBL" id="MT143259">
    <property type="protein sequence ID" value="QJA94774.1"/>
    <property type="molecule type" value="Genomic_DNA"/>
</dbReference>
<organism evidence="1">
    <name type="scientific">viral metagenome</name>
    <dbReference type="NCBI Taxonomy" id="1070528"/>
    <lineage>
        <taxon>unclassified sequences</taxon>
        <taxon>metagenomes</taxon>
        <taxon>organismal metagenomes</taxon>
    </lineage>
</organism>
<proteinExistence type="predicted"/>
<sequence length="141" mass="16063">MKMEKEKIIHVGVPGVRDKFLDWIKNRGGVQVWNNLNLSNPDAGQQFTPAITDGLETGKPHWSVGRGEVIMDISRFRFVKAWKEVKRFRVGVRMGSQGFTMKVTDGGTRRIRAACDKYPGCSYHFDYATQEVIIEVPEFEA</sequence>
<reference evidence="1" key="1">
    <citation type="submission" date="2020-03" db="EMBL/GenBank/DDBJ databases">
        <title>The deep terrestrial virosphere.</title>
        <authorList>
            <person name="Holmfeldt K."/>
            <person name="Nilsson E."/>
            <person name="Simone D."/>
            <person name="Lopez-Fernandez M."/>
            <person name="Wu X."/>
            <person name="de Brujin I."/>
            <person name="Lundin D."/>
            <person name="Andersson A."/>
            <person name="Bertilsson S."/>
            <person name="Dopson M."/>
        </authorList>
    </citation>
    <scope>NUCLEOTIDE SEQUENCE</scope>
    <source>
        <strain evidence="1">MM415B03750</strain>
    </source>
</reference>
<evidence type="ECO:0000313" key="1">
    <source>
        <dbReference type="EMBL" id="QJA94774.1"/>
    </source>
</evidence>